<dbReference type="STRING" id="121224.E0VFW2"/>
<dbReference type="OMA" id="QNHTGHT"/>
<dbReference type="GO" id="GO:0030145">
    <property type="term" value="F:manganese ion binding"/>
    <property type="evidence" value="ECO:0007669"/>
    <property type="project" value="InterPro"/>
</dbReference>
<organism>
    <name type="scientific">Pediculus humanus subsp. corporis</name>
    <name type="common">Body louse</name>
    <dbReference type="NCBI Taxonomy" id="121224"/>
    <lineage>
        <taxon>Eukaryota</taxon>
        <taxon>Metazoa</taxon>
        <taxon>Ecdysozoa</taxon>
        <taxon>Arthropoda</taxon>
        <taxon>Hexapoda</taxon>
        <taxon>Insecta</taxon>
        <taxon>Pterygota</taxon>
        <taxon>Neoptera</taxon>
        <taxon>Paraneoptera</taxon>
        <taxon>Psocodea</taxon>
        <taxon>Troctomorpha</taxon>
        <taxon>Phthiraptera</taxon>
        <taxon>Anoplura</taxon>
        <taxon>Pediculidae</taxon>
        <taxon>Pediculus</taxon>
    </lineage>
</organism>
<dbReference type="InterPro" id="IPR038487">
    <property type="entry name" value="Mre11_capping_dom"/>
</dbReference>
<keyword evidence="7" id="KW-0479">Metal-binding</keyword>
<dbReference type="eggNOG" id="KOG2310">
    <property type="taxonomic scope" value="Eukaryota"/>
</dbReference>
<dbReference type="PIRSF" id="PIRSF000882">
    <property type="entry name" value="DSB_repair_MRE11"/>
    <property type="match status" value="1"/>
</dbReference>
<keyword evidence="8 17" id="KW-0255">Endonuclease</keyword>
<dbReference type="InterPro" id="IPR007281">
    <property type="entry name" value="Mre11_DNA-bd"/>
</dbReference>
<evidence type="ECO:0000313" key="20">
    <source>
        <dbReference type="EMBL" id="EEB12268.1"/>
    </source>
</evidence>
<protein>
    <submittedName>
        <fullName evidence="20">Double-strand break repair protein MRE11A, putative</fullName>
    </submittedName>
</protein>
<dbReference type="FunCoup" id="E0VFW2">
    <property type="interactions" value="1651"/>
</dbReference>
<keyword evidence="15 17" id="KW-0469">Meiosis</keyword>
<evidence type="ECO:0000256" key="4">
    <source>
        <dbReference type="ARBA" id="ARBA00009028"/>
    </source>
</evidence>
<evidence type="ECO:0000313" key="22">
    <source>
        <dbReference type="Proteomes" id="UP000009046"/>
    </source>
</evidence>
<dbReference type="InterPro" id="IPR041796">
    <property type="entry name" value="Mre11_N"/>
</dbReference>
<evidence type="ECO:0000256" key="8">
    <source>
        <dbReference type="ARBA" id="ARBA00022759"/>
    </source>
</evidence>
<evidence type="ECO:0000256" key="12">
    <source>
        <dbReference type="ARBA" id="ARBA00023204"/>
    </source>
</evidence>
<evidence type="ECO:0000256" key="18">
    <source>
        <dbReference type="SAM" id="MobiDB-lite"/>
    </source>
</evidence>
<dbReference type="SMART" id="SM01347">
    <property type="entry name" value="Mre11_DNA_bind"/>
    <property type="match status" value="1"/>
</dbReference>
<feature type="domain" description="Mre11 DNA-binding" evidence="19">
    <location>
        <begin position="283"/>
        <end position="452"/>
    </location>
</feature>
<reference evidence="20" key="2">
    <citation type="submission" date="2007-04" db="EMBL/GenBank/DDBJ databases">
        <title>The genome of the human body louse.</title>
        <authorList>
            <consortium name="The Human Body Louse Genome Consortium"/>
            <person name="Kirkness E."/>
            <person name="Walenz B."/>
            <person name="Hass B."/>
            <person name="Bruggner R."/>
            <person name="Strausberg R."/>
        </authorList>
    </citation>
    <scope>NUCLEOTIDE SEQUENCE</scope>
    <source>
        <strain evidence="20">USDA</strain>
    </source>
</reference>
<dbReference type="GO" id="GO:0006303">
    <property type="term" value="P:double-strand break repair via nonhomologous end joining"/>
    <property type="evidence" value="ECO:0007669"/>
    <property type="project" value="TreeGrafter"/>
</dbReference>
<dbReference type="VEuPathDB" id="VectorBase:PHUM168400"/>
<accession>E0VFW2</accession>
<dbReference type="GO" id="GO:0042138">
    <property type="term" value="P:meiotic DNA double-strand break formation"/>
    <property type="evidence" value="ECO:0007669"/>
    <property type="project" value="TreeGrafter"/>
</dbReference>
<dbReference type="Pfam" id="PF04152">
    <property type="entry name" value="Mre11_DNA_bind"/>
    <property type="match status" value="1"/>
</dbReference>
<dbReference type="InParanoid" id="E0VFW2"/>
<name>E0VFW2_PEDHC</name>
<feature type="compositionally biased region" description="Basic and acidic residues" evidence="18">
    <location>
        <begin position="518"/>
        <end position="527"/>
    </location>
</feature>
<dbReference type="KEGG" id="phu:Phum_PHUM168400"/>
<dbReference type="CTD" id="8236660"/>
<keyword evidence="22" id="KW-1185">Reference proteome</keyword>
<comment type="subcellular location">
    <subcellularLocation>
        <location evidence="3">Chromosome</location>
    </subcellularLocation>
    <subcellularLocation>
        <location evidence="2">Nucleus</location>
    </subcellularLocation>
</comment>
<keyword evidence="6 17" id="KW-0540">Nuclease</keyword>
<dbReference type="Gene3D" id="3.60.21.10">
    <property type="match status" value="1"/>
</dbReference>
<evidence type="ECO:0000256" key="15">
    <source>
        <dbReference type="ARBA" id="ARBA00023254"/>
    </source>
</evidence>
<dbReference type="GO" id="GO:0097552">
    <property type="term" value="P:mitochondrial double-strand break repair via homologous recombination"/>
    <property type="evidence" value="ECO:0007669"/>
    <property type="project" value="TreeGrafter"/>
</dbReference>
<evidence type="ECO:0000256" key="9">
    <source>
        <dbReference type="ARBA" id="ARBA00022763"/>
    </source>
</evidence>
<dbReference type="GO" id="GO:0008296">
    <property type="term" value="F:3'-5'-DNA exonuclease activity"/>
    <property type="evidence" value="ECO:0007669"/>
    <property type="project" value="InterPro"/>
</dbReference>
<dbReference type="AlphaFoldDB" id="E0VFW2"/>
<dbReference type="InterPro" id="IPR029052">
    <property type="entry name" value="Metallo-depent_PP-like"/>
</dbReference>
<dbReference type="GO" id="GO:0007095">
    <property type="term" value="P:mitotic G2 DNA damage checkpoint signaling"/>
    <property type="evidence" value="ECO:0007669"/>
    <property type="project" value="TreeGrafter"/>
</dbReference>
<keyword evidence="5" id="KW-0158">Chromosome</keyword>
<comment type="similarity">
    <text evidence="4 17">Belongs to the MRE11/RAD32 family.</text>
</comment>
<reference evidence="20" key="1">
    <citation type="submission" date="2007-04" db="EMBL/GenBank/DDBJ databases">
        <title>Annotation of Pediculus humanus corporis strain USDA.</title>
        <authorList>
            <person name="Kirkness E."/>
            <person name="Hannick L."/>
            <person name="Hass B."/>
            <person name="Bruggner R."/>
            <person name="Lawson D."/>
            <person name="Bidwell S."/>
            <person name="Joardar V."/>
            <person name="Caler E."/>
            <person name="Walenz B."/>
            <person name="Inman J."/>
            <person name="Schobel S."/>
            <person name="Galinsky K."/>
            <person name="Amedeo P."/>
            <person name="Strausberg R."/>
        </authorList>
    </citation>
    <scope>NUCLEOTIDE SEQUENCE</scope>
    <source>
        <strain evidence="20">USDA</strain>
    </source>
</reference>
<dbReference type="EnsemblMetazoa" id="PHUM168400-RA">
    <property type="protein sequence ID" value="PHUM168400-PA"/>
    <property type="gene ID" value="PHUM168400"/>
</dbReference>
<dbReference type="PANTHER" id="PTHR10139:SF1">
    <property type="entry name" value="DOUBLE-STRAND BREAK REPAIR PROTEIN MRE11"/>
    <property type="match status" value="1"/>
</dbReference>
<proteinExistence type="inferred from homology"/>
<dbReference type="Proteomes" id="UP000009046">
    <property type="component" value="Unassembled WGS sequence"/>
</dbReference>
<dbReference type="SUPFAM" id="SSF56300">
    <property type="entry name" value="Metallo-dependent phosphatases"/>
    <property type="match status" value="1"/>
</dbReference>
<evidence type="ECO:0000256" key="11">
    <source>
        <dbReference type="ARBA" id="ARBA00022839"/>
    </source>
</evidence>
<dbReference type="GeneID" id="8236660"/>
<evidence type="ECO:0000256" key="6">
    <source>
        <dbReference type="ARBA" id="ARBA00022722"/>
    </source>
</evidence>
<dbReference type="EMBL" id="AAZO01001955">
    <property type="status" value="NOT_ANNOTATED_CDS"/>
    <property type="molecule type" value="Genomic_DNA"/>
</dbReference>
<dbReference type="GO" id="GO:0000723">
    <property type="term" value="P:telomere maintenance"/>
    <property type="evidence" value="ECO:0007669"/>
    <property type="project" value="TreeGrafter"/>
</dbReference>
<feature type="region of interest" description="Disordered" evidence="18">
    <location>
        <begin position="502"/>
        <end position="527"/>
    </location>
</feature>
<evidence type="ECO:0000256" key="14">
    <source>
        <dbReference type="ARBA" id="ARBA00023242"/>
    </source>
</evidence>
<dbReference type="GO" id="GO:0030870">
    <property type="term" value="C:Mre11 complex"/>
    <property type="evidence" value="ECO:0007669"/>
    <property type="project" value="InterPro"/>
</dbReference>
<evidence type="ECO:0000313" key="21">
    <source>
        <dbReference type="EnsemblMetazoa" id="PHUM168400-PA"/>
    </source>
</evidence>
<dbReference type="GO" id="GO:0000724">
    <property type="term" value="P:double-strand break repair via homologous recombination"/>
    <property type="evidence" value="ECO:0007669"/>
    <property type="project" value="TreeGrafter"/>
</dbReference>
<dbReference type="PANTHER" id="PTHR10139">
    <property type="entry name" value="DOUBLE-STRAND BREAK REPAIR PROTEIN MRE11"/>
    <property type="match status" value="1"/>
</dbReference>
<keyword evidence="14 17" id="KW-0539">Nucleus</keyword>
<dbReference type="GO" id="GO:0000014">
    <property type="term" value="F:single-stranded DNA endodeoxyribonuclease activity"/>
    <property type="evidence" value="ECO:0007669"/>
    <property type="project" value="TreeGrafter"/>
</dbReference>
<keyword evidence="10 17" id="KW-0378">Hydrolase</keyword>
<keyword evidence="12 17" id="KW-0234">DNA repair</keyword>
<evidence type="ECO:0000256" key="5">
    <source>
        <dbReference type="ARBA" id="ARBA00022454"/>
    </source>
</evidence>
<evidence type="ECO:0000256" key="2">
    <source>
        <dbReference type="ARBA" id="ARBA00004123"/>
    </source>
</evidence>
<evidence type="ECO:0000259" key="19">
    <source>
        <dbReference type="SMART" id="SM01347"/>
    </source>
</evidence>
<dbReference type="InterPro" id="IPR004843">
    <property type="entry name" value="Calcineurin-like_PHP"/>
</dbReference>
<dbReference type="EMBL" id="DS235124">
    <property type="protein sequence ID" value="EEB12268.1"/>
    <property type="molecule type" value="Genomic_DNA"/>
</dbReference>
<evidence type="ECO:0000256" key="16">
    <source>
        <dbReference type="PIRSR" id="PIRSR000882-1"/>
    </source>
</evidence>
<dbReference type="Gene3D" id="3.30.110.110">
    <property type="entry name" value="Mre11, capping domain"/>
    <property type="match status" value="1"/>
</dbReference>
<keyword evidence="9 17" id="KW-0227">DNA damage</keyword>
<gene>
    <name evidence="21" type="primary">8236660</name>
    <name evidence="20" type="ORF">Phum_PHUM168400</name>
</gene>
<dbReference type="NCBIfam" id="TIGR00583">
    <property type="entry name" value="mre11"/>
    <property type="match status" value="1"/>
</dbReference>
<dbReference type="RefSeq" id="XP_002425006.1">
    <property type="nucleotide sequence ID" value="XM_002424961.1"/>
</dbReference>
<dbReference type="GO" id="GO:0031573">
    <property type="term" value="P:mitotic intra-S DNA damage checkpoint signaling"/>
    <property type="evidence" value="ECO:0007669"/>
    <property type="project" value="TreeGrafter"/>
</dbReference>
<sequence length="527" mass="60864">MFSILVATDSHLGYEESNPVIGDDSFVTFEEILIKAVEQDVDFILLGGDLFHHNNPTQKCMNKCMEMLRRYTLGDKPVYFELLSNASKVFSSTVSQTTNYLDGNINVSIPVFSIHGNHDDPSGMGHFSALDTLSSAGLVNYFGKSTDLLKITINPILLRKGKTKIALYGLSHIKDDRLCRLFMDNMVTFTRPEVDPDSWFNILILHQNRVDRGPKRYISESYIPEFIDLLIWGHEHDCLIEPYKNVEKGFFVIQPGSSVPTSLSEGEALPKHVAVLKIYEKKMKILPLKLNTVRPFVWRTEKLWEIVVSSENREVKSEEIKTHCMQIVEEMIRESNELKTGHPNQPKLPLIRLRCEYSDETQLFNVVKFGQLFQGRVANPNSEIVRLKRNFIKAVKKEKFGDLARLNELYKDNMEEAHNFTACVNHIVRDYFTNHEEAKMLILRVPAAVEKFIDKDDVFAIEELVDHRFEKIIKELKEQKVNGDETNLTELFERLRDEDEKLNTKNEKDFQKQFNSVRSKETSHSGL</sequence>
<evidence type="ECO:0000256" key="13">
    <source>
        <dbReference type="ARBA" id="ARBA00023211"/>
    </source>
</evidence>
<keyword evidence="13 17" id="KW-0464">Manganese</keyword>
<dbReference type="FunFam" id="3.60.21.10:FF:000011">
    <property type="entry name" value="Double-strand break repair protein"/>
    <property type="match status" value="1"/>
</dbReference>
<dbReference type="CDD" id="cd00840">
    <property type="entry name" value="MPP_Mre11_N"/>
    <property type="match status" value="1"/>
</dbReference>
<feature type="active site" description="Proton donor" evidence="16">
    <location>
        <position position="118"/>
    </location>
</feature>
<feature type="compositionally biased region" description="Basic and acidic residues" evidence="18">
    <location>
        <begin position="502"/>
        <end position="511"/>
    </location>
</feature>
<reference evidence="21" key="3">
    <citation type="submission" date="2020-05" db="UniProtKB">
        <authorList>
            <consortium name="EnsemblMetazoa"/>
        </authorList>
    </citation>
    <scope>IDENTIFICATION</scope>
    <source>
        <strain evidence="21">USDA</strain>
    </source>
</reference>
<dbReference type="Pfam" id="PF00149">
    <property type="entry name" value="Metallophos"/>
    <property type="match status" value="1"/>
</dbReference>
<evidence type="ECO:0000256" key="1">
    <source>
        <dbReference type="ARBA" id="ARBA00001936"/>
    </source>
</evidence>
<keyword evidence="11 17" id="KW-0269">Exonuclease</keyword>
<dbReference type="GO" id="GO:0035861">
    <property type="term" value="C:site of double-strand break"/>
    <property type="evidence" value="ECO:0007669"/>
    <property type="project" value="TreeGrafter"/>
</dbReference>
<dbReference type="OrthoDB" id="30417at2759"/>
<dbReference type="HOGENOM" id="CLU_009535_3_3_1"/>
<comment type="cofactor">
    <cofactor evidence="1">
        <name>Mn(2+)</name>
        <dbReference type="ChEBI" id="CHEBI:29035"/>
    </cofactor>
</comment>
<evidence type="ECO:0000256" key="17">
    <source>
        <dbReference type="RuleBase" id="RU003447"/>
    </source>
</evidence>
<evidence type="ECO:0000256" key="3">
    <source>
        <dbReference type="ARBA" id="ARBA00004286"/>
    </source>
</evidence>
<evidence type="ECO:0000256" key="7">
    <source>
        <dbReference type="ARBA" id="ARBA00022723"/>
    </source>
</evidence>
<evidence type="ECO:0000256" key="10">
    <source>
        <dbReference type="ARBA" id="ARBA00022801"/>
    </source>
</evidence>
<dbReference type="InterPro" id="IPR003701">
    <property type="entry name" value="Mre11"/>
</dbReference>